<evidence type="ECO:0008006" key="4">
    <source>
        <dbReference type="Google" id="ProtNLM"/>
    </source>
</evidence>
<accession>A0AAV4STJ2</accession>
<evidence type="ECO:0000313" key="3">
    <source>
        <dbReference type="Proteomes" id="UP001054945"/>
    </source>
</evidence>
<evidence type="ECO:0000313" key="2">
    <source>
        <dbReference type="EMBL" id="GIY36712.1"/>
    </source>
</evidence>
<name>A0AAV4STJ2_CAEEX</name>
<feature type="signal peptide" evidence="1">
    <location>
        <begin position="1"/>
        <end position="21"/>
    </location>
</feature>
<keyword evidence="3" id="KW-1185">Reference proteome</keyword>
<comment type="caution">
    <text evidence="2">The sequence shown here is derived from an EMBL/GenBank/DDBJ whole genome shotgun (WGS) entry which is preliminary data.</text>
</comment>
<dbReference type="AlphaFoldDB" id="A0AAV4STJ2"/>
<evidence type="ECO:0000256" key="1">
    <source>
        <dbReference type="SAM" id="SignalP"/>
    </source>
</evidence>
<keyword evidence="1" id="KW-0732">Signal</keyword>
<proteinExistence type="predicted"/>
<protein>
    <recommendedName>
        <fullName evidence="4">Secreted protein</fullName>
    </recommendedName>
</protein>
<gene>
    <name evidence="2" type="ORF">CEXT_330691</name>
</gene>
<sequence length="98" mass="10898">MFSAQMFRCFSGCSATCCVVALKLASQRVVVDAIDGYLIFDFHRFFWNERRSGGGGVSSRGAYKYITQNSVCLLNIISAQMGIPKSFISLEETIYFLG</sequence>
<dbReference type="Proteomes" id="UP001054945">
    <property type="component" value="Unassembled WGS sequence"/>
</dbReference>
<organism evidence="2 3">
    <name type="scientific">Caerostris extrusa</name>
    <name type="common">Bark spider</name>
    <name type="synonym">Caerostris bankana</name>
    <dbReference type="NCBI Taxonomy" id="172846"/>
    <lineage>
        <taxon>Eukaryota</taxon>
        <taxon>Metazoa</taxon>
        <taxon>Ecdysozoa</taxon>
        <taxon>Arthropoda</taxon>
        <taxon>Chelicerata</taxon>
        <taxon>Arachnida</taxon>
        <taxon>Araneae</taxon>
        <taxon>Araneomorphae</taxon>
        <taxon>Entelegynae</taxon>
        <taxon>Araneoidea</taxon>
        <taxon>Araneidae</taxon>
        <taxon>Caerostris</taxon>
    </lineage>
</organism>
<reference evidence="2 3" key="1">
    <citation type="submission" date="2021-06" db="EMBL/GenBank/DDBJ databases">
        <title>Caerostris extrusa draft genome.</title>
        <authorList>
            <person name="Kono N."/>
            <person name="Arakawa K."/>
        </authorList>
    </citation>
    <scope>NUCLEOTIDE SEQUENCE [LARGE SCALE GENOMIC DNA]</scope>
</reference>
<feature type="chain" id="PRO_5043327124" description="Secreted protein" evidence="1">
    <location>
        <begin position="22"/>
        <end position="98"/>
    </location>
</feature>
<dbReference type="EMBL" id="BPLR01010079">
    <property type="protein sequence ID" value="GIY36712.1"/>
    <property type="molecule type" value="Genomic_DNA"/>
</dbReference>